<organism evidence="1 2">
    <name type="scientific">Lichenibacterium minor</name>
    <dbReference type="NCBI Taxonomy" id="2316528"/>
    <lineage>
        <taxon>Bacteria</taxon>
        <taxon>Pseudomonadati</taxon>
        <taxon>Pseudomonadota</taxon>
        <taxon>Alphaproteobacteria</taxon>
        <taxon>Hyphomicrobiales</taxon>
        <taxon>Lichenihabitantaceae</taxon>
        <taxon>Lichenibacterium</taxon>
    </lineage>
</organism>
<dbReference type="RefSeq" id="WP_129223469.1">
    <property type="nucleotide sequence ID" value="NZ_QYBB01000002.1"/>
</dbReference>
<name>A0A4Q2UDW8_9HYPH</name>
<dbReference type="AlphaFoldDB" id="A0A4Q2UDW8"/>
<sequence>MDILIREKNNISDPEKQFERYVKFNKELVRSDSMFGLEYMKSSSPVVRDIFVSENTNNFSFARCEGENTLSNSSCLLVMSQDRFVIEIGMPRSELKNWKQIEFKVGRLIRGWIKD</sequence>
<evidence type="ECO:0000313" key="2">
    <source>
        <dbReference type="Proteomes" id="UP000290759"/>
    </source>
</evidence>
<proteinExistence type="predicted"/>
<gene>
    <name evidence="1" type="ORF">D3273_03315</name>
</gene>
<accession>A0A4Q2UDW8</accession>
<comment type="caution">
    <text evidence="1">The sequence shown here is derived from an EMBL/GenBank/DDBJ whole genome shotgun (WGS) entry which is preliminary data.</text>
</comment>
<dbReference type="EMBL" id="QYBB01000002">
    <property type="protein sequence ID" value="RYC33511.1"/>
    <property type="molecule type" value="Genomic_DNA"/>
</dbReference>
<keyword evidence="2" id="KW-1185">Reference proteome</keyword>
<protein>
    <submittedName>
        <fullName evidence="1">Uncharacterized protein</fullName>
    </submittedName>
</protein>
<evidence type="ECO:0000313" key="1">
    <source>
        <dbReference type="EMBL" id="RYC33511.1"/>
    </source>
</evidence>
<reference evidence="1 2" key="2">
    <citation type="submission" date="2019-02" db="EMBL/GenBank/DDBJ databases">
        <title>'Lichenibacterium ramalinii' gen. nov. sp. nov., 'Lichenibacterium minor' gen. nov. sp. nov.</title>
        <authorList>
            <person name="Pankratov T."/>
        </authorList>
    </citation>
    <scope>NUCLEOTIDE SEQUENCE [LARGE SCALE GENOMIC DNA]</scope>
    <source>
        <strain evidence="1 2">RmlP026</strain>
    </source>
</reference>
<dbReference type="Proteomes" id="UP000290759">
    <property type="component" value="Unassembled WGS sequence"/>
</dbReference>
<reference evidence="1 2" key="1">
    <citation type="submission" date="2018-12" db="EMBL/GenBank/DDBJ databases">
        <authorList>
            <person name="Grouzdev D.S."/>
            <person name="Krutkina M.S."/>
        </authorList>
    </citation>
    <scope>NUCLEOTIDE SEQUENCE [LARGE SCALE GENOMIC DNA]</scope>
    <source>
        <strain evidence="1 2">RmlP026</strain>
    </source>
</reference>